<name>A0A8K0EDF0_BRALA</name>
<feature type="compositionally biased region" description="Polar residues" evidence="2">
    <location>
        <begin position="336"/>
        <end position="354"/>
    </location>
</feature>
<organism evidence="3 4">
    <name type="scientific">Branchiostoma lanceolatum</name>
    <name type="common">Common lancelet</name>
    <name type="synonym">Amphioxus lanceolatum</name>
    <dbReference type="NCBI Taxonomy" id="7740"/>
    <lineage>
        <taxon>Eukaryota</taxon>
        <taxon>Metazoa</taxon>
        <taxon>Chordata</taxon>
        <taxon>Cephalochordata</taxon>
        <taxon>Leptocardii</taxon>
        <taxon>Amphioxiformes</taxon>
        <taxon>Branchiostomatidae</taxon>
        <taxon>Branchiostoma</taxon>
    </lineage>
</organism>
<sequence>MKTFIERYREMMAHVEEVNEEREEILMSLSDWFSTDHLYDMGTEWDNLEASLQEAEESGSTFREGLVTAKVASEKLKNMNEQMMKLKQQGRKIGHLTMEKENLQKQVINAFKQVKQKPIDQSEGAVLKHAAAEVNDLLKRIRTEGEDAIAVLEAELQKLLTQLEEQTVKMNMMAAVLEEKKLMYQQVMEENTKLTNEKLLMQERMEKTLDEVVRLRKAMKAQGQVEESAGMKVNVKEGKWQDEDGKWYEPATLMVILRGLRVRGAESERETRRLKVKLGEAKAALELKETENDALMIQLKCRPKVMKSKVKVEHTTTTVRSETTEMVQSPGACSQCGRSGQDHTSASPASNRGQENVFGRVPVPATPVHEQSAPEKDQNLKVIAALTQENEEFKQNLKMTKNNLDHALEEIEKLKAELEDLKSHQGQDQYMYMGPDGGMVMDMSDEEIEIMHQDYTREDTQSLHTIQESEFGAAAPDQSGLRDGRGSTLPTKSPYHPESLLPGEMPAHVHPALQREMTAAEILKKVSLSEKEVSVHLIQPDSHLPVPTRSTTLMKRLSHAPEEHLSPEEEMGPSHENLVVEEFLVKHKGVQCDLQPPVLQTRRTSHQTGSASRPSIFRSQGGFQESEQLLHTLREENKGLASSDTIPRAARKFLKSETAAAMLNGEEPTVVEWETAASLKRLQRKLDDITAHILVMTKEAMNFVSKEGGAMQTANCKIRGNISDTSLAGVQNEDEDALLTKHPALIGGAGFKHRVSQAGANCMQLTEEDPEEEEAAAVPGAAMKEKLKVLGQHAVDVFGTMMNLAYATVKYQFQDYVHLHKVMKPKHRQQMKELMNLLEVEDDDDDDDDLMYKGSRRRSSILHKYFLDNRMEQRLRKTMQVKGLRTVGSGFKLDTPPRPATDSQQEPRLVLSKSFVQLRSTVSRVGTTASDHRHELEIPKATAPRAGLPVLVVGLGNRKAAQTTYPPARKRSIQPWRDSHLYKMTALDPTYRMARPGAKVAATKLGSGFAVPMKFKEPESKTFSRPMRKAQVKSRPKEVEPHPALAAGLTFPLPTLKPTRHGLQGKRAKGTLSTSKVQENRDQGTVLPLLFVTSKQK</sequence>
<reference evidence="3" key="1">
    <citation type="submission" date="2022-01" db="EMBL/GenBank/DDBJ databases">
        <authorList>
            <person name="Braso-Vives M."/>
        </authorList>
    </citation>
    <scope>NUCLEOTIDE SEQUENCE</scope>
</reference>
<feature type="coiled-coil region" evidence="1">
    <location>
        <begin position="69"/>
        <end position="106"/>
    </location>
</feature>
<evidence type="ECO:0000313" key="4">
    <source>
        <dbReference type="Proteomes" id="UP000838412"/>
    </source>
</evidence>
<evidence type="ECO:0000256" key="2">
    <source>
        <dbReference type="SAM" id="MobiDB-lite"/>
    </source>
</evidence>
<protein>
    <submittedName>
        <fullName evidence="3">Hypp7405 protein</fullName>
    </submittedName>
</protein>
<feature type="compositionally biased region" description="Basic residues" evidence="2">
    <location>
        <begin position="1058"/>
        <end position="1069"/>
    </location>
</feature>
<feature type="region of interest" description="Disordered" evidence="2">
    <location>
        <begin position="888"/>
        <end position="907"/>
    </location>
</feature>
<feature type="region of interest" description="Disordered" evidence="2">
    <location>
        <begin position="1020"/>
        <end position="1080"/>
    </location>
</feature>
<feature type="region of interest" description="Disordered" evidence="2">
    <location>
        <begin position="312"/>
        <end position="359"/>
    </location>
</feature>
<feature type="region of interest" description="Disordered" evidence="2">
    <location>
        <begin position="471"/>
        <end position="490"/>
    </location>
</feature>
<feature type="coiled-coil region" evidence="1">
    <location>
        <begin position="142"/>
        <end position="204"/>
    </location>
</feature>
<feature type="compositionally biased region" description="Low complexity" evidence="2">
    <location>
        <begin position="315"/>
        <end position="327"/>
    </location>
</feature>
<dbReference type="Proteomes" id="UP000838412">
    <property type="component" value="Chromosome 14"/>
</dbReference>
<evidence type="ECO:0000313" key="3">
    <source>
        <dbReference type="EMBL" id="CAH1244953.1"/>
    </source>
</evidence>
<dbReference type="AlphaFoldDB" id="A0A8K0EDF0"/>
<evidence type="ECO:0000256" key="1">
    <source>
        <dbReference type="SAM" id="Coils"/>
    </source>
</evidence>
<proteinExistence type="predicted"/>
<keyword evidence="1" id="KW-0175">Coiled coil</keyword>
<dbReference type="EMBL" id="OV696699">
    <property type="protein sequence ID" value="CAH1244953.1"/>
    <property type="molecule type" value="Genomic_DNA"/>
</dbReference>
<accession>A0A8K0EDF0</accession>
<feature type="coiled-coil region" evidence="1">
    <location>
        <begin position="376"/>
        <end position="424"/>
    </location>
</feature>
<dbReference type="OrthoDB" id="10051205at2759"/>
<keyword evidence="4" id="KW-1185">Reference proteome</keyword>
<gene>
    <name evidence="3" type="primary">Hypp7405</name>
    <name evidence="3" type="ORF">BLAG_LOCUS7451</name>
</gene>